<dbReference type="Proteomes" id="UP000070501">
    <property type="component" value="Unassembled WGS sequence"/>
</dbReference>
<dbReference type="InParanoid" id="A0A136JBU5"/>
<gene>
    <name evidence="1" type="ORF">Micbo1qcDRAFT_159780</name>
</gene>
<reference evidence="2" key="1">
    <citation type="submission" date="2016-02" db="EMBL/GenBank/DDBJ databases">
        <title>Draft genome sequence of Microdochium bolleyi, a fungal endophyte of beachgrass.</title>
        <authorList>
            <consortium name="DOE Joint Genome Institute"/>
            <person name="David A.S."/>
            <person name="May G."/>
            <person name="Haridas S."/>
            <person name="Lim J."/>
            <person name="Wang M."/>
            <person name="Labutti K."/>
            <person name="Lipzen A."/>
            <person name="Barry K."/>
            <person name="Grigoriev I.V."/>
        </authorList>
    </citation>
    <scope>NUCLEOTIDE SEQUENCE [LARGE SCALE GENOMIC DNA]</scope>
    <source>
        <strain evidence="2">J235TASD1</strain>
    </source>
</reference>
<dbReference type="EMBL" id="KQ964247">
    <property type="protein sequence ID" value="KXJ94576.1"/>
    <property type="molecule type" value="Genomic_DNA"/>
</dbReference>
<organism evidence="1 2">
    <name type="scientific">Microdochium bolleyi</name>
    <dbReference type="NCBI Taxonomy" id="196109"/>
    <lineage>
        <taxon>Eukaryota</taxon>
        <taxon>Fungi</taxon>
        <taxon>Dikarya</taxon>
        <taxon>Ascomycota</taxon>
        <taxon>Pezizomycotina</taxon>
        <taxon>Sordariomycetes</taxon>
        <taxon>Xylariomycetidae</taxon>
        <taxon>Xylariales</taxon>
        <taxon>Microdochiaceae</taxon>
        <taxon>Microdochium</taxon>
    </lineage>
</organism>
<name>A0A136JBU5_9PEZI</name>
<keyword evidence="2" id="KW-1185">Reference proteome</keyword>
<evidence type="ECO:0000313" key="2">
    <source>
        <dbReference type="Proteomes" id="UP000070501"/>
    </source>
</evidence>
<protein>
    <recommendedName>
        <fullName evidence="3">F-box domain-containing protein</fullName>
    </recommendedName>
</protein>
<dbReference type="OrthoDB" id="5410873at2759"/>
<evidence type="ECO:0008006" key="3">
    <source>
        <dbReference type="Google" id="ProtNLM"/>
    </source>
</evidence>
<proteinExistence type="predicted"/>
<evidence type="ECO:0000313" key="1">
    <source>
        <dbReference type="EMBL" id="KXJ94576.1"/>
    </source>
</evidence>
<dbReference type="AlphaFoldDB" id="A0A136JBU5"/>
<sequence length="335" mass="37967">MNEVWEALTANVNVVSLLAEGLPPKAASTWYTPAWASLMGRLEELEISMWYGDNGAGWMSNTLENYIDFESRRLREYFLQHCRRLRRLRLVAGPQTGFGDASGLDNFNGPLPLEQGDLPALRRLELKNLFVSEQLALFILRTDEAERSGQAESGDKSDRECNQDQEERIPGPCEALRSLQVLNCHVHPRSTIGTWAVFFDMLRTGQQAGGRRHGRHELCELDVTYRYGSETIPWVHSHDEAPWAWTVDRDTHGADVTGDSEPGEPEEDERVLAIRSSERCAFSYALPTDKYGDVWLCCDELFQAFERGNDYRAYAALMDSVERNRVKGGSRDSGE</sequence>
<accession>A0A136JBU5</accession>